<sequence>MRALPATALLASLCACANAAPRLLGPPIKAQVDYRCEVDADCAIKDIGSCCGRQPACVNKDSVTFPERVREECAARHEAGVCGFPDVRGCACIEGHCSNRLEGDDAAQ</sequence>
<dbReference type="OrthoDB" id="5959317at2"/>
<feature type="signal peptide" evidence="1">
    <location>
        <begin position="1"/>
        <end position="19"/>
    </location>
</feature>
<dbReference type="RefSeq" id="WP_131999802.1">
    <property type="nucleotide sequence ID" value="NZ_SLWQ01000010.1"/>
</dbReference>
<dbReference type="PROSITE" id="PS51257">
    <property type="entry name" value="PROKAR_LIPOPROTEIN"/>
    <property type="match status" value="1"/>
</dbReference>
<dbReference type="Proteomes" id="UP000294862">
    <property type="component" value="Unassembled WGS sequence"/>
</dbReference>
<feature type="chain" id="PRO_5020608708" evidence="1">
    <location>
        <begin position="20"/>
        <end position="108"/>
    </location>
</feature>
<name>A0A4R2I446_9GAMM</name>
<accession>A0A4R2I446</accession>
<evidence type="ECO:0000256" key="1">
    <source>
        <dbReference type="SAM" id="SignalP"/>
    </source>
</evidence>
<keyword evidence="1" id="KW-0732">Signal</keyword>
<reference evidence="2 3" key="1">
    <citation type="journal article" date="2015" name="Stand. Genomic Sci.">
        <title>Genomic Encyclopedia of Bacterial and Archaeal Type Strains, Phase III: the genomes of soil and plant-associated and newly described type strains.</title>
        <authorList>
            <person name="Whitman W.B."/>
            <person name="Woyke T."/>
            <person name="Klenk H.P."/>
            <person name="Zhou Y."/>
            <person name="Lilburn T.G."/>
            <person name="Beck B.J."/>
            <person name="De Vos P."/>
            <person name="Vandamme P."/>
            <person name="Eisen J.A."/>
            <person name="Garrity G."/>
            <person name="Hugenholtz P."/>
            <person name="Kyrpides N.C."/>
        </authorList>
    </citation>
    <scope>NUCLEOTIDE SEQUENCE [LARGE SCALE GENOMIC DNA]</scope>
    <source>
        <strain evidence="2 3">A3</strain>
    </source>
</reference>
<comment type="caution">
    <text evidence="2">The sequence shown here is derived from an EMBL/GenBank/DDBJ whole genome shotgun (WGS) entry which is preliminary data.</text>
</comment>
<proteinExistence type="predicted"/>
<keyword evidence="3" id="KW-1185">Reference proteome</keyword>
<organism evidence="2 3">
    <name type="scientific">Dokdonella fugitiva</name>
    <dbReference type="NCBI Taxonomy" id="328517"/>
    <lineage>
        <taxon>Bacteria</taxon>
        <taxon>Pseudomonadati</taxon>
        <taxon>Pseudomonadota</taxon>
        <taxon>Gammaproteobacteria</taxon>
        <taxon>Lysobacterales</taxon>
        <taxon>Rhodanobacteraceae</taxon>
        <taxon>Dokdonella</taxon>
    </lineage>
</organism>
<protein>
    <submittedName>
        <fullName evidence="2">Uncharacterized protein</fullName>
    </submittedName>
</protein>
<dbReference type="AlphaFoldDB" id="A0A4R2I446"/>
<evidence type="ECO:0000313" key="2">
    <source>
        <dbReference type="EMBL" id="TCO37255.1"/>
    </source>
</evidence>
<evidence type="ECO:0000313" key="3">
    <source>
        <dbReference type="Proteomes" id="UP000294862"/>
    </source>
</evidence>
<gene>
    <name evidence="2" type="ORF">EV148_11066</name>
</gene>
<dbReference type="EMBL" id="SLWQ01000010">
    <property type="protein sequence ID" value="TCO37255.1"/>
    <property type="molecule type" value="Genomic_DNA"/>
</dbReference>